<organism evidence="1">
    <name type="scientific">marine metagenome</name>
    <dbReference type="NCBI Taxonomy" id="408172"/>
    <lineage>
        <taxon>unclassified sequences</taxon>
        <taxon>metagenomes</taxon>
        <taxon>ecological metagenomes</taxon>
    </lineage>
</organism>
<proteinExistence type="predicted"/>
<name>A0A382Y588_9ZZZZ</name>
<protein>
    <submittedName>
        <fullName evidence="1">Uncharacterized protein</fullName>
    </submittedName>
</protein>
<feature type="non-terminal residue" evidence="1">
    <location>
        <position position="1"/>
    </location>
</feature>
<evidence type="ECO:0000313" key="1">
    <source>
        <dbReference type="EMBL" id="SVD78209.1"/>
    </source>
</evidence>
<accession>A0A382Y588</accession>
<dbReference type="AlphaFoldDB" id="A0A382Y588"/>
<reference evidence="1" key="1">
    <citation type="submission" date="2018-05" db="EMBL/GenBank/DDBJ databases">
        <authorList>
            <person name="Lanie J.A."/>
            <person name="Ng W.-L."/>
            <person name="Kazmierczak K.M."/>
            <person name="Andrzejewski T.M."/>
            <person name="Davidsen T.M."/>
            <person name="Wayne K.J."/>
            <person name="Tettelin H."/>
            <person name="Glass J.I."/>
            <person name="Rusch D."/>
            <person name="Podicherti R."/>
            <person name="Tsui H.-C.T."/>
            <person name="Winkler M.E."/>
        </authorList>
    </citation>
    <scope>NUCLEOTIDE SEQUENCE</scope>
</reference>
<sequence>VRLHPEIALNIFEKEPDFLRNSGRSTKLRIALRDDPLLREDEFRILSGPAEMDVTSRYALM</sequence>
<dbReference type="EMBL" id="UINC01172896">
    <property type="protein sequence ID" value="SVD78209.1"/>
    <property type="molecule type" value="Genomic_DNA"/>
</dbReference>
<gene>
    <name evidence="1" type="ORF">METZ01_LOCUS431063</name>
</gene>